<evidence type="ECO:0000256" key="2">
    <source>
        <dbReference type="ARBA" id="ARBA00004496"/>
    </source>
</evidence>
<dbReference type="GO" id="GO:0005737">
    <property type="term" value="C:cytoplasm"/>
    <property type="evidence" value="ECO:0007669"/>
    <property type="project" value="UniProtKB-SubCell"/>
</dbReference>
<dbReference type="Pfam" id="PF00130">
    <property type="entry name" value="C1_1"/>
    <property type="match status" value="1"/>
</dbReference>
<dbReference type="SUPFAM" id="SSF57889">
    <property type="entry name" value="Cysteine-rich domain"/>
    <property type="match status" value="1"/>
</dbReference>
<dbReference type="GO" id="GO:0042383">
    <property type="term" value="C:sarcolemma"/>
    <property type="evidence" value="ECO:0007669"/>
    <property type="project" value="UniProtKB-SubCell"/>
</dbReference>
<dbReference type="CDD" id="cd11833">
    <property type="entry name" value="SH3_Stac_1"/>
    <property type="match status" value="1"/>
</dbReference>
<keyword evidence="4" id="KW-1003">Cell membrane</keyword>
<evidence type="ECO:0000256" key="11">
    <source>
        <dbReference type="PROSITE-ProRule" id="PRU00192"/>
    </source>
</evidence>
<comment type="subcellular location">
    <subcellularLocation>
        <location evidence="1">Cell membrane</location>
        <location evidence="1">Sarcolemma</location>
        <topology evidence="1">Peripheral membrane protein</topology>
        <orientation evidence="1">Cytoplasmic side</orientation>
    </subcellularLocation>
    <subcellularLocation>
        <location evidence="2">Cytoplasm</location>
    </subcellularLocation>
</comment>
<dbReference type="PROSITE" id="PS50002">
    <property type="entry name" value="SH3"/>
    <property type="match status" value="1"/>
</dbReference>
<feature type="region of interest" description="Disordered" evidence="12">
    <location>
        <begin position="1"/>
        <end position="45"/>
    </location>
</feature>
<accession>A0A6G0IEQ4</accession>
<evidence type="ECO:0000256" key="7">
    <source>
        <dbReference type="ARBA" id="ARBA00022737"/>
    </source>
</evidence>
<keyword evidence="8" id="KW-0863">Zinc-finger</keyword>
<dbReference type="InterPro" id="IPR001452">
    <property type="entry name" value="SH3_domain"/>
</dbReference>
<feature type="domain" description="SH3" evidence="13">
    <location>
        <begin position="306"/>
        <end position="365"/>
    </location>
</feature>
<dbReference type="GO" id="GO:0003009">
    <property type="term" value="P:skeletal muscle contraction"/>
    <property type="evidence" value="ECO:0007669"/>
    <property type="project" value="TreeGrafter"/>
</dbReference>
<gene>
    <name evidence="15" type="ORF">D5F01_LYC11697</name>
</gene>
<evidence type="ECO:0000259" key="13">
    <source>
        <dbReference type="PROSITE" id="PS50002"/>
    </source>
</evidence>
<keyword evidence="6" id="KW-0479">Metal-binding</keyword>
<evidence type="ECO:0000256" key="3">
    <source>
        <dbReference type="ARBA" id="ARBA00022443"/>
    </source>
</evidence>
<dbReference type="InterPro" id="IPR039688">
    <property type="entry name" value="STAC1/2/3"/>
</dbReference>
<dbReference type="Pfam" id="PF07653">
    <property type="entry name" value="SH3_2"/>
    <property type="match status" value="1"/>
</dbReference>
<evidence type="ECO:0000256" key="6">
    <source>
        <dbReference type="ARBA" id="ARBA00022723"/>
    </source>
</evidence>
<keyword evidence="5" id="KW-0963">Cytoplasm</keyword>
<feature type="compositionally biased region" description="Polar residues" evidence="12">
    <location>
        <begin position="249"/>
        <end position="259"/>
    </location>
</feature>
<keyword evidence="16" id="KW-1185">Reference proteome</keyword>
<feature type="region of interest" description="Disordered" evidence="12">
    <location>
        <begin position="243"/>
        <end position="262"/>
    </location>
</feature>
<evidence type="ECO:0000256" key="9">
    <source>
        <dbReference type="ARBA" id="ARBA00022833"/>
    </source>
</evidence>
<organism evidence="15 16">
    <name type="scientific">Larimichthys crocea</name>
    <name type="common">Large yellow croaker</name>
    <name type="synonym">Pseudosciaena crocea</name>
    <dbReference type="NCBI Taxonomy" id="215358"/>
    <lineage>
        <taxon>Eukaryota</taxon>
        <taxon>Metazoa</taxon>
        <taxon>Chordata</taxon>
        <taxon>Craniata</taxon>
        <taxon>Vertebrata</taxon>
        <taxon>Euteleostomi</taxon>
        <taxon>Actinopterygii</taxon>
        <taxon>Neopterygii</taxon>
        <taxon>Teleostei</taxon>
        <taxon>Neoteleostei</taxon>
        <taxon>Acanthomorphata</taxon>
        <taxon>Eupercaria</taxon>
        <taxon>Sciaenidae</taxon>
        <taxon>Larimichthys</taxon>
    </lineage>
</organism>
<evidence type="ECO:0000313" key="16">
    <source>
        <dbReference type="Proteomes" id="UP000424527"/>
    </source>
</evidence>
<evidence type="ECO:0000313" key="15">
    <source>
        <dbReference type="EMBL" id="KAE8289985.1"/>
    </source>
</evidence>
<evidence type="ECO:0000256" key="8">
    <source>
        <dbReference type="ARBA" id="ARBA00022771"/>
    </source>
</evidence>
<dbReference type="Gene3D" id="3.30.60.20">
    <property type="match status" value="1"/>
</dbReference>
<evidence type="ECO:0000256" key="12">
    <source>
        <dbReference type="SAM" id="MobiDB-lite"/>
    </source>
</evidence>
<dbReference type="SMART" id="SM00109">
    <property type="entry name" value="C1"/>
    <property type="match status" value="1"/>
</dbReference>
<dbReference type="GO" id="GO:1903078">
    <property type="term" value="P:positive regulation of protein localization to plasma membrane"/>
    <property type="evidence" value="ECO:0007669"/>
    <property type="project" value="TreeGrafter"/>
</dbReference>
<feature type="domain" description="Phorbol-ester/DAG-type" evidence="14">
    <location>
        <begin position="127"/>
        <end position="190"/>
    </location>
</feature>
<evidence type="ECO:0000256" key="5">
    <source>
        <dbReference type="ARBA" id="ARBA00022490"/>
    </source>
</evidence>
<dbReference type="PANTHER" id="PTHR15135:SF3">
    <property type="entry name" value="SH3 AND CYSTEINE-RICH DOMAIN-CONTAINING PROTEIN"/>
    <property type="match status" value="1"/>
</dbReference>
<evidence type="ECO:0000256" key="1">
    <source>
        <dbReference type="ARBA" id="ARBA00004278"/>
    </source>
</evidence>
<sequence>MIPPANMIQDESGGKEDERDQNETPKSPTANASQQETKLQRLKRSLSFKTKSIRSKSADNFFRTSNDTKMELLSDVSSSTGHLCNIGMAPPHTTNLPIPPVPPAIPSAPPPTSRSQSRNPLQVDSAGHCFMEHIFKKPTFCDVCNHMIVGTTAKHVVFLAGNTAKHGLRCKACKMSLHHKCENGVGQQRCMGKLPKGFRRYYSSPLLIQEQYGCIKEVMPIACGNKVDPVYEALRFGTSLAQKAKRASGSESPHRNSTSDLDKVPEEVVAHSIFTVVENGTEHYNQPEGTPDDLTLEQNQLQKDVLKLNTYVALHNFSPQDSHDLEMRAGDRILLADDSNDDWWKGVIEDRIGFFPAAFAHLLRAGDQVFRCNRTFIGCKEQGQITLKEGQICVSSEGERSGFIRVVSGKKRGFVPCDVLEII</sequence>
<dbReference type="GO" id="GO:0008270">
    <property type="term" value="F:zinc ion binding"/>
    <property type="evidence" value="ECO:0007669"/>
    <property type="project" value="UniProtKB-KW"/>
</dbReference>
<dbReference type="Proteomes" id="UP000424527">
    <property type="component" value="Unassembled WGS sequence"/>
</dbReference>
<dbReference type="InterPro" id="IPR002219">
    <property type="entry name" value="PKC_DAG/PE"/>
</dbReference>
<proteinExistence type="predicted"/>
<keyword evidence="3 11" id="KW-0728">SH3 domain</keyword>
<dbReference type="SMART" id="SM00326">
    <property type="entry name" value="SH3"/>
    <property type="match status" value="1"/>
</dbReference>
<keyword evidence="10" id="KW-0472">Membrane</keyword>
<dbReference type="SUPFAM" id="SSF50044">
    <property type="entry name" value="SH3-domain"/>
    <property type="match status" value="1"/>
</dbReference>
<dbReference type="FunFam" id="3.30.60.20:FF:000022">
    <property type="entry name" value="SH3 and cysteine-rich domain-containing protein 3 isoform 2"/>
    <property type="match status" value="1"/>
</dbReference>
<dbReference type="EMBL" id="REGW02000011">
    <property type="protein sequence ID" value="KAE8289985.1"/>
    <property type="molecule type" value="Genomic_DNA"/>
</dbReference>
<dbReference type="Pfam" id="PF00018">
    <property type="entry name" value="SH3_1"/>
    <property type="match status" value="1"/>
</dbReference>
<evidence type="ECO:0000256" key="10">
    <source>
        <dbReference type="ARBA" id="ARBA00023136"/>
    </source>
</evidence>
<dbReference type="InterPro" id="IPR035508">
    <property type="entry name" value="STAC1_SH3"/>
</dbReference>
<feature type="compositionally biased region" description="Polar residues" evidence="12">
    <location>
        <begin position="24"/>
        <end position="37"/>
    </location>
</feature>
<dbReference type="PANTHER" id="PTHR15135">
    <property type="entry name" value="STAC"/>
    <property type="match status" value="1"/>
</dbReference>
<protein>
    <submittedName>
        <fullName evidence="15">SH3 and cysteine-rich domain-containing protein</fullName>
    </submittedName>
</protein>
<evidence type="ECO:0000256" key="4">
    <source>
        <dbReference type="ARBA" id="ARBA00022475"/>
    </source>
</evidence>
<feature type="compositionally biased region" description="Pro residues" evidence="12">
    <location>
        <begin position="97"/>
        <end position="112"/>
    </location>
</feature>
<feature type="region of interest" description="Disordered" evidence="12">
    <location>
        <begin position="84"/>
        <end position="121"/>
    </location>
</feature>
<evidence type="ECO:0000259" key="14">
    <source>
        <dbReference type="PROSITE" id="PS50081"/>
    </source>
</evidence>
<dbReference type="InterPro" id="IPR036028">
    <property type="entry name" value="SH3-like_dom_sf"/>
</dbReference>
<dbReference type="PROSITE" id="PS50081">
    <property type="entry name" value="ZF_DAG_PE_2"/>
    <property type="match status" value="1"/>
</dbReference>
<dbReference type="Gene3D" id="2.30.30.40">
    <property type="entry name" value="SH3 Domains"/>
    <property type="match status" value="1"/>
</dbReference>
<reference evidence="15 16" key="1">
    <citation type="submission" date="2019-07" db="EMBL/GenBank/DDBJ databases">
        <title>Chromosome genome assembly for large yellow croaker.</title>
        <authorList>
            <person name="Xiao S."/>
        </authorList>
    </citation>
    <scope>NUCLEOTIDE SEQUENCE [LARGE SCALE GENOMIC DNA]</scope>
    <source>
        <strain evidence="15">JMULYC20181020</strain>
        <tissue evidence="15">Muscle</tissue>
    </source>
</reference>
<comment type="caution">
    <text evidence="15">The sequence shown here is derived from an EMBL/GenBank/DDBJ whole genome shotgun (WGS) entry which is preliminary data.</text>
</comment>
<keyword evidence="7" id="KW-0677">Repeat</keyword>
<dbReference type="AlphaFoldDB" id="A0A6G0IEQ4"/>
<dbReference type="GO" id="GO:0044325">
    <property type="term" value="F:transmembrane transporter binding"/>
    <property type="evidence" value="ECO:0007669"/>
    <property type="project" value="TreeGrafter"/>
</dbReference>
<name>A0A6G0IEQ4_LARCR</name>
<dbReference type="InterPro" id="IPR046349">
    <property type="entry name" value="C1-like_sf"/>
</dbReference>
<feature type="compositionally biased region" description="Basic and acidic residues" evidence="12">
    <location>
        <begin position="12"/>
        <end position="23"/>
    </location>
</feature>
<dbReference type="Pfam" id="PF16664">
    <property type="entry name" value="STAC2_u1"/>
    <property type="match status" value="1"/>
</dbReference>
<keyword evidence="9" id="KW-0862">Zinc</keyword>